<evidence type="ECO:0008006" key="4">
    <source>
        <dbReference type="Google" id="ProtNLM"/>
    </source>
</evidence>
<dbReference type="EMBL" id="JAWRVE010000230">
    <property type="protein sequence ID" value="KAL1847872.1"/>
    <property type="molecule type" value="Genomic_DNA"/>
</dbReference>
<protein>
    <recommendedName>
        <fullName evidence="4">F-box domain-containing protein</fullName>
    </recommendedName>
</protein>
<comment type="caution">
    <text evidence="2">The sequence shown here is derived from an EMBL/GenBank/DDBJ whole genome shotgun (WGS) entry which is preliminary data.</text>
</comment>
<gene>
    <name evidence="2" type="ORF">Daus18300_013787</name>
</gene>
<sequence>MNGVRPNRRQHAYRAGQLPRDLTEDEKQELSSDKYWMPANANGRSEARVPPFKESGIPYTKNYLQNKEQFDAFRKARMEMKPTVWPRASNGGRMIWEDTRVGDNPSGRAHSVAEAKKMHMFYPHQGYAGGLVVSAPFSKGEKSFIWEKCDDGINDEVPAVKAFGVPEIMQNIMKHLSYPDISALQRSGTAMGNHVMGVPALWDMSRAQCNYSEFTAEEFAILKQKGQAAEDARQGNNEFVMVSQTHLGYEKEFCRQILPNNTTLLRGLVSLCGSVSFVGNSIRRICFNRVPFFDPGVFATVLDKMPNLERVDITSCDLIRFHHVPALLDIVHEHNKKNGFKLLLDVAPRYHTGALWENSRDDNAREGTFGLTYSNPGVKIPPAVAKTFIYDIYPRLRKYGQMHMLWDNALFRQYLEKLPLYSKSVVRMEAIAEYKYNNRSAKGGVSKKDQVTPIGRDFAELVTIFGNEAWLQMYGDGAVSCSHQATAENFDVWGILEKCIKCHTELMLMYFTTGFVCDSCHMNSVADSEPYGFTALKKRATGFLQCGPPSGPMVPMEETSMDFSLHRNAADGTTRITEMDDFDKINENENPKLRTAFNFVHFMDQNKDVGLCIPDLQAQRKHPYDRMMTPRDGPQDQMAFASYRKPLTLEEIQKVPKGRVYDTVGHF</sequence>
<reference evidence="2 3" key="1">
    <citation type="journal article" date="2024" name="IMA Fungus">
        <title>IMA Genome - F19 : A genome assembly and annotation guide to empower mycologists, including annotated draft genome sequences of Ceratocystis pirilliformis, Diaporthe australafricana, Fusarium ophioides, Paecilomyces lecythidis, and Sporothrix stenoceras.</title>
        <authorList>
            <person name="Aylward J."/>
            <person name="Wilson A.M."/>
            <person name="Visagie C.M."/>
            <person name="Spraker J."/>
            <person name="Barnes I."/>
            <person name="Buitendag C."/>
            <person name="Ceriani C."/>
            <person name="Del Mar Angel L."/>
            <person name="du Plessis D."/>
            <person name="Fuchs T."/>
            <person name="Gasser K."/>
            <person name="Kramer D."/>
            <person name="Li W."/>
            <person name="Munsamy K."/>
            <person name="Piso A."/>
            <person name="Price J.L."/>
            <person name="Sonnekus B."/>
            <person name="Thomas C."/>
            <person name="van der Nest A."/>
            <person name="van Dijk A."/>
            <person name="van Heerden A."/>
            <person name="van Vuuren N."/>
            <person name="Yilmaz N."/>
            <person name="Duong T.A."/>
            <person name="van der Merwe N.A."/>
            <person name="Wingfield M.J."/>
            <person name="Wingfield B.D."/>
        </authorList>
    </citation>
    <scope>NUCLEOTIDE SEQUENCE [LARGE SCALE GENOMIC DNA]</scope>
    <source>
        <strain evidence="2 3">CMW 18300</strain>
    </source>
</reference>
<proteinExistence type="predicted"/>
<feature type="compositionally biased region" description="Basic residues" evidence="1">
    <location>
        <begin position="1"/>
        <end position="12"/>
    </location>
</feature>
<organism evidence="2 3">
    <name type="scientific">Diaporthe australafricana</name>
    <dbReference type="NCBI Taxonomy" id="127596"/>
    <lineage>
        <taxon>Eukaryota</taxon>
        <taxon>Fungi</taxon>
        <taxon>Dikarya</taxon>
        <taxon>Ascomycota</taxon>
        <taxon>Pezizomycotina</taxon>
        <taxon>Sordariomycetes</taxon>
        <taxon>Sordariomycetidae</taxon>
        <taxon>Diaporthales</taxon>
        <taxon>Diaporthaceae</taxon>
        <taxon>Diaporthe</taxon>
    </lineage>
</organism>
<keyword evidence="3" id="KW-1185">Reference proteome</keyword>
<evidence type="ECO:0000256" key="1">
    <source>
        <dbReference type="SAM" id="MobiDB-lite"/>
    </source>
</evidence>
<accession>A0ABR3VXW6</accession>
<evidence type="ECO:0000313" key="2">
    <source>
        <dbReference type="EMBL" id="KAL1847872.1"/>
    </source>
</evidence>
<name>A0ABR3VXW6_9PEZI</name>
<dbReference type="Proteomes" id="UP001583177">
    <property type="component" value="Unassembled WGS sequence"/>
</dbReference>
<feature type="region of interest" description="Disordered" evidence="1">
    <location>
        <begin position="1"/>
        <end position="30"/>
    </location>
</feature>
<evidence type="ECO:0000313" key="3">
    <source>
        <dbReference type="Proteomes" id="UP001583177"/>
    </source>
</evidence>